<dbReference type="GeneID" id="59292795"/>
<feature type="compositionally biased region" description="Basic and acidic residues" evidence="1">
    <location>
        <begin position="393"/>
        <end position="411"/>
    </location>
</feature>
<keyword evidence="4" id="KW-1185">Reference proteome</keyword>
<dbReference type="Proteomes" id="UP000578531">
    <property type="component" value="Unassembled WGS sequence"/>
</dbReference>
<feature type="domain" description="J" evidence="2">
    <location>
        <begin position="439"/>
        <end position="520"/>
    </location>
</feature>
<dbReference type="InterPro" id="IPR001623">
    <property type="entry name" value="DnaJ_domain"/>
</dbReference>
<dbReference type="RefSeq" id="XP_037160082.1">
    <property type="nucleotide sequence ID" value="XM_037313033.1"/>
</dbReference>
<evidence type="ECO:0000256" key="1">
    <source>
        <dbReference type="SAM" id="MobiDB-lite"/>
    </source>
</evidence>
<sequence length="520" mass="61385">MRPQDYSFRAVEIPLSKHSMPYRTNLQMSPTSAPVPVDHHDWNEYDPEALPSFRRPYHYNDIEVPINCERLSISDPPDISDPINSEENDAEIRWCPRCFTGFGSTEALLEHRRTSALHITCEFCERVEDFANEEELWQHCCGHHFACWYREGATFCANVCKSAADLDRHFRIDHFSCRFCIYVQLFATLEDLKDHYRASHITCPRCPDPLVFRYKEELREHCLREHFGCPCCDSVTWSEDEESLRTHIGLEHFPCCFCISQTVFASREDLLAHRRTAHGCFDCLLCKPQQPRIIWPAPWREHMEQCYYPNPCTDDFHQDGFDMISYCDLCEKTFKPQYRLIHLLFNHFCQDCARYGTIFKMHKEKHLSECSRQDASAGPPWWHRQEQQQQNDPARESFRRQHEDFKTRANEQRAPPSASHPHPHPPPPTQKPQEPEPLDIYTILKISPQSPPEVMKQAVRVRRVETHPDKRKRQGLSQGEEDWIDEEAKLVGWAADILLDPEKRKKHGEQVHAWKMRYEQ</sequence>
<evidence type="ECO:0000259" key="2">
    <source>
        <dbReference type="PROSITE" id="PS50076"/>
    </source>
</evidence>
<organism evidence="3 4">
    <name type="scientific">Letharia columbiana</name>
    <dbReference type="NCBI Taxonomy" id="112416"/>
    <lineage>
        <taxon>Eukaryota</taxon>
        <taxon>Fungi</taxon>
        <taxon>Dikarya</taxon>
        <taxon>Ascomycota</taxon>
        <taxon>Pezizomycotina</taxon>
        <taxon>Lecanoromycetes</taxon>
        <taxon>OSLEUM clade</taxon>
        <taxon>Lecanoromycetidae</taxon>
        <taxon>Lecanorales</taxon>
        <taxon>Lecanorineae</taxon>
        <taxon>Parmeliaceae</taxon>
        <taxon>Letharia</taxon>
    </lineage>
</organism>
<dbReference type="InterPro" id="IPR013087">
    <property type="entry name" value="Znf_C2H2_type"/>
</dbReference>
<dbReference type="PROSITE" id="PS50076">
    <property type="entry name" value="DNAJ_2"/>
    <property type="match status" value="1"/>
</dbReference>
<dbReference type="SMART" id="SM00355">
    <property type="entry name" value="ZnF_C2H2"/>
    <property type="match status" value="7"/>
</dbReference>
<protein>
    <recommendedName>
        <fullName evidence="2">J domain-containing protein</fullName>
    </recommendedName>
</protein>
<dbReference type="InterPro" id="IPR036869">
    <property type="entry name" value="J_dom_sf"/>
</dbReference>
<evidence type="ECO:0000313" key="3">
    <source>
        <dbReference type="EMBL" id="KAF6230614.1"/>
    </source>
</evidence>
<dbReference type="Gene3D" id="1.10.287.110">
    <property type="entry name" value="DnaJ domain"/>
    <property type="match status" value="1"/>
</dbReference>
<dbReference type="OrthoDB" id="10250354at2759"/>
<evidence type="ECO:0000313" key="4">
    <source>
        <dbReference type="Proteomes" id="UP000578531"/>
    </source>
</evidence>
<comment type="caution">
    <text evidence="3">The sequence shown here is derived from an EMBL/GenBank/DDBJ whole genome shotgun (WGS) entry which is preliminary data.</text>
</comment>
<name>A0A8H6FLB6_9LECA</name>
<gene>
    <name evidence="3" type="ORF">HO173_011151</name>
</gene>
<reference evidence="3 4" key="1">
    <citation type="journal article" date="2020" name="Genomics">
        <title>Complete, high-quality genomes from long-read metagenomic sequencing of two wolf lichen thalli reveals enigmatic genome architecture.</title>
        <authorList>
            <person name="McKenzie S.K."/>
            <person name="Walston R.F."/>
            <person name="Allen J.L."/>
        </authorList>
    </citation>
    <scope>NUCLEOTIDE SEQUENCE [LARGE SCALE GENOMIC DNA]</scope>
    <source>
        <strain evidence="3">WasteWater2</strain>
    </source>
</reference>
<dbReference type="AlphaFoldDB" id="A0A8H6FLB6"/>
<dbReference type="EMBL" id="JACCJC010000066">
    <property type="protein sequence ID" value="KAF6230614.1"/>
    <property type="molecule type" value="Genomic_DNA"/>
</dbReference>
<dbReference type="SUPFAM" id="SSF46565">
    <property type="entry name" value="Chaperone J-domain"/>
    <property type="match status" value="1"/>
</dbReference>
<proteinExistence type="predicted"/>
<accession>A0A8H6FLB6</accession>
<feature type="region of interest" description="Disordered" evidence="1">
    <location>
        <begin position="376"/>
        <end position="435"/>
    </location>
</feature>